<accession>A0A2W5WPR0</accession>
<feature type="transmembrane region" description="Helical" evidence="1">
    <location>
        <begin position="6"/>
        <end position="27"/>
    </location>
</feature>
<sequence length="162" mass="16604">MCRVRVLRWIFVLYLAAVLSLTLWPALEDTSVPGWAAATVTFLAGVGIRTSVEVLEMAANVVMFGPFGLLGTVLVAWPAGAVGAQGVAARRRWPARGVALAVAGVGFVFSAAIEAAQLVIPGRVSTLLDVLLNGAGALLGAALAVVVLTTARRAAARRAADG</sequence>
<evidence type="ECO:0000313" key="3">
    <source>
        <dbReference type="EMBL" id="PZR52922.1"/>
    </source>
</evidence>
<feature type="transmembrane region" description="Helical" evidence="1">
    <location>
        <begin position="98"/>
        <end position="120"/>
    </location>
</feature>
<evidence type="ECO:0000313" key="4">
    <source>
        <dbReference type="Proteomes" id="UP000248783"/>
    </source>
</evidence>
<dbReference type="Pfam" id="PF04892">
    <property type="entry name" value="VanZ"/>
    <property type="match status" value="1"/>
</dbReference>
<reference evidence="3 4" key="1">
    <citation type="submission" date="2018-06" db="EMBL/GenBank/DDBJ databases">
        <title>Whole genome sequencing of a novel hydrocarbon degrading bacterial strain, PW21 isolated from oil contaminated produced water sample.</title>
        <authorList>
            <person name="Nagkirti P."/>
            <person name="Shaikh A."/>
            <person name="Gowdaman V."/>
            <person name="Engineer A.E."/>
            <person name="Dagar S."/>
            <person name="Dhakephalkar P.K."/>
        </authorList>
    </citation>
    <scope>NUCLEOTIDE SEQUENCE [LARGE SCALE GENOMIC DNA]</scope>
    <source>
        <strain evidence="3 4">PW21</strain>
    </source>
</reference>
<keyword evidence="1" id="KW-1133">Transmembrane helix</keyword>
<keyword evidence="1" id="KW-0472">Membrane</keyword>
<feature type="transmembrane region" description="Helical" evidence="1">
    <location>
        <begin position="126"/>
        <end position="148"/>
    </location>
</feature>
<dbReference type="PANTHER" id="PTHR28008">
    <property type="entry name" value="DOMAIN PROTEIN, PUTATIVE (AFU_ORTHOLOGUE AFUA_3G10980)-RELATED"/>
    <property type="match status" value="1"/>
</dbReference>
<proteinExistence type="predicted"/>
<evidence type="ECO:0000259" key="2">
    <source>
        <dbReference type="Pfam" id="PF04892"/>
    </source>
</evidence>
<dbReference type="InterPro" id="IPR006976">
    <property type="entry name" value="VanZ-like"/>
</dbReference>
<feature type="transmembrane region" description="Helical" evidence="1">
    <location>
        <begin position="58"/>
        <end position="77"/>
    </location>
</feature>
<keyword evidence="4" id="KW-1185">Reference proteome</keyword>
<dbReference type="EMBL" id="QKWH01000006">
    <property type="protein sequence ID" value="PZR52922.1"/>
    <property type="molecule type" value="Genomic_DNA"/>
</dbReference>
<dbReference type="PANTHER" id="PTHR28008:SF1">
    <property type="entry name" value="DOMAIN PROTEIN, PUTATIVE (AFU_ORTHOLOGUE AFUA_3G10980)-RELATED"/>
    <property type="match status" value="1"/>
</dbReference>
<name>A0A2W5WPR0_9MICO</name>
<feature type="domain" description="VanZ-like" evidence="2">
    <location>
        <begin position="11"/>
        <end position="146"/>
    </location>
</feature>
<dbReference type="Proteomes" id="UP000248783">
    <property type="component" value="Unassembled WGS sequence"/>
</dbReference>
<comment type="caution">
    <text evidence="3">The sequence shown here is derived from an EMBL/GenBank/DDBJ whole genome shotgun (WGS) entry which is preliminary data.</text>
</comment>
<keyword evidence="1" id="KW-0812">Transmembrane</keyword>
<dbReference type="AlphaFoldDB" id="A0A2W5WPR0"/>
<organism evidence="3 4">
    <name type="scientific">Xylanimonas oleitrophica</name>
    <dbReference type="NCBI Taxonomy" id="2607479"/>
    <lineage>
        <taxon>Bacteria</taxon>
        <taxon>Bacillati</taxon>
        <taxon>Actinomycetota</taxon>
        <taxon>Actinomycetes</taxon>
        <taxon>Micrococcales</taxon>
        <taxon>Promicromonosporaceae</taxon>
        <taxon>Xylanimonas</taxon>
    </lineage>
</organism>
<protein>
    <recommendedName>
        <fullName evidence="2">VanZ-like domain-containing protein</fullName>
    </recommendedName>
</protein>
<evidence type="ECO:0000256" key="1">
    <source>
        <dbReference type="SAM" id="Phobius"/>
    </source>
</evidence>
<gene>
    <name evidence="3" type="ORF">DNL40_09710</name>
</gene>